<evidence type="ECO:0000256" key="4">
    <source>
        <dbReference type="SAM" id="SignalP"/>
    </source>
</evidence>
<dbReference type="InterPro" id="IPR006139">
    <property type="entry name" value="D-isomer_2_OHA_DH_cat_dom"/>
</dbReference>
<feature type="signal peptide" evidence="4">
    <location>
        <begin position="1"/>
        <end position="18"/>
    </location>
</feature>
<comment type="similarity">
    <text evidence="1">Belongs to the D-isomer specific 2-hydroxyacid dehydrogenase family.</text>
</comment>
<dbReference type="PROSITE" id="PS00065">
    <property type="entry name" value="D_2_HYDROXYACID_DH_1"/>
    <property type="match status" value="1"/>
</dbReference>
<dbReference type="GO" id="GO:0005829">
    <property type="term" value="C:cytosol"/>
    <property type="evidence" value="ECO:0007669"/>
    <property type="project" value="TreeGrafter"/>
</dbReference>
<dbReference type="InterPro" id="IPR006140">
    <property type="entry name" value="D-isomer_DH_NAD-bd"/>
</dbReference>
<dbReference type="InterPro" id="IPR029753">
    <property type="entry name" value="D-isomer_DH_CS"/>
</dbReference>
<evidence type="ECO:0000313" key="7">
    <source>
        <dbReference type="EMBL" id="GAW08830.1"/>
    </source>
</evidence>
<evidence type="ECO:0000256" key="2">
    <source>
        <dbReference type="ARBA" id="ARBA00023002"/>
    </source>
</evidence>
<dbReference type="Proteomes" id="UP000188533">
    <property type="component" value="Unassembled WGS sequence"/>
</dbReference>
<name>A0A1Q3ENQ0_LENED</name>
<dbReference type="EMBL" id="BDGU01000775">
    <property type="protein sequence ID" value="GAW08830.1"/>
    <property type="molecule type" value="Genomic_DNA"/>
</dbReference>
<feature type="chain" id="PRO_5012388346" evidence="4">
    <location>
        <begin position="19"/>
        <end position="665"/>
    </location>
</feature>
<dbReference type="InterPro" id="IPR050223">
    <property type="entry name" value="D-isomer_2-hydroxyacid_DH"/>
</dbReference>
<dbReference type="GO" id="GO:0030267">
    <property type="term" value="F:glyoxylate reductase (NADPH) activity"/>
    <property type="evidence" value="ECO:0007669"/>
    <property type="project" value="TreeGrafter"/>
</dbReference>
<gene>
    <name evidence="7" type="ORF">LENED_010923</name>
</gene>
<feature type="region of interest" description="Disordered" evidence="3">
    <location>
        <begin position="431"/>
        <end position="451"/>
    </location>
</feature>
<dbReference type="SUPFAM" id="SSF51735">
    <property type="entry name" value="NAD(P)-binding Rossmann-fold domains"/>
    <property type="match status" value="1"/>
</dbReference>
<dbReference type="GO" id="GO:0051287">
    <property type="term" value="F:NAD binding"/>
    <property type="evidence" value="ECO:0007669"/>
    <property type="project" value="InterPro"/>
</dbReference>
<reference evidence="7 8" key="1">
    <citation type="submission" date="2016-08" db="EMBL/GenBank/DDBJ databases">
        <authorList>
            <consortium name="Lentinula edodes genome sequencing consortium"/>
            <person name="Sakamoto Y."/>
            <person name="Nakade K."/>
            <person name="Sato S."/>
            <person name="Yoshida Y."/>
            <person name="Miyazaki K."/>
            <person name="Natsume S."/>
            <person name="Konno N."/>
        </authorList>
    </citation>
    <scope>NUCLEOTIDE SEQUENCE [LARGE SCALE GENOMIC DNA]</scope>
    <source>
        <strain evidence="7 8">NBRC 111202</strain>
    </source>
</reference>
<organism evidence="7 8">
    <name type="scientific">Lentinula edodes</name>
    <name type="common">Shiitake mushroom</name>
    <name type="synonym">Lentinus edodes</name>
    <dbReference type="NCBI Taxonomy" id="5353"/>
    <lineage>
        <taxon>Eukaryota</taxon>
        <taxon>Fungi</taxon>
        <taxon>Dikarya</taxon>
        <taxon>Basidiomycota</taxon>
        <taxon>Agaricomycotina</taxon>
        <taxon>Agaricomycetes</taxon>
        <taxon>Agaricomycetidae</taxon>
        <taxon>Agaricales</taxon>
        <taxon>Marasmiineae</taxon>
        <taxon>Omphalotaceae</taxon>
        <taxon>Lentinula</taxon>
    </lineage>
</organism>
<dbReference type="InterPro" id="IPR029752">
    <property type="entry name" value="D-isomer_DH_CS1"/>
</dbReference>
<comment type="caution">
    <text evidence="7">The sequence shown here is derived from an EMBL/GenBank/DDBJ whole genome shotgun (WGS) entry which is preliminary data.</text>
</comment>
<keyword evidence="8" id="KW-1185">Reference proteome</keyword>
<sequence>MLCLLLLFSVDDLPSVRSTGFEQNLSRTSGYRWFCTVLHSLTGLSEQMNGPFVTSDWLKITQITGPRTTHGVNLELYLYLWMCSPAANSSNNRRAGIIVRGAGPASILIKVSTDRRAELEPSSTLPQYFIRSENVCEDSQFPFLVLSIMLPRVLICGTITWADEDIHAIGNFLKGFQPGGKYEGTVAVFRDNNLTDKIGIFDQSLVDGFPSTIKWIAHNGAGYDQIDVPACKAKGIIVSNTPGAVDDASATTALYLLISTLRNYAISERSLRELKWKPNGLAKRSHDLTGHTLAILGLGGIGMRLAELAHAFPMRIIYYSRHKVTDAPEWCEYFENVEEMLAQADVLSVHVPLNPNTVGLVGEKWIRALKKGAIIINTARGKVIDEDAMIRALEDGHLASVGLDVFPNEPEVNPRLLEFPHVTLLPHMDGAATPRPIQRSADSENGDSTQALNSLSSTLSKLEMDFLALNSSQPHERNNLQQTSEEALNGKTRQLQAEVIQYKAAHEGEINEIKSRIREVYPNEVVQQLSPGIRDHIKAEVQALTKDELKTQFPKLMPVSLKQQLDDTNKQLRKTKNAYENSEARSFNSSIDIVDAVTRNEQLKLVLRPDGEKSSLWPADLNSLFAYDPENVKKLLRDYELPIDKAHDANINCFLGYIGVKQQVV</sequence>
<keyword evidence="2" id="KW-0560">Oxidoreductase</keyword>
<evidence type="ECO:0000256" key="1">
    <source>
        <dbReference type="ARBA" id="ARBA00005854"/>
    </source>
</evidence>
<proteinExistence type="inferred from homology"/>
<dbReference type="PANTHER" id="PTHR10996">
    <property type="entry name" value="2-HYDROXYACID DEHYDROGENASE-RELATED"/>
    <property type="match status" value="1"/>
</dbReference>
<dbReference type="PROSITE" id="PS00671">
    <property type="entry name" value="D_2_HYDROXYACID_DH_3"/>
    <property type="match status" value="1"/>
</dbReference>
<dbReference type="Gene3D" id="3.40.50.720">
    <property type="entry name" value="NAD(P)-binding Rossmann-like Domain"/>
    <property type="match status" value="2"/>
</dbReference>
<dbReference type="CDD" id="cd12168">
    <property type="entry name" value="Mand_dh_like"/>
    <property type="match status" value="1"/>
</dbReference>
<reference evidence="7 8" key="2">
    <citation type="submission" date="2017-02" db="EMBL/GenBank/DDBJ databases">
        <title>A genome survey and senescence transcriptome analysis in Lentinula edodes.</title>
        <authorList>
            <person name="Sakamoto Y."/>
            <person name="Nakade K."/>
            <person name="Sato S."/>
            <person name="Yoshida Y."/>
            <person name="Miyazaki K."/>
            <person name="Natsume S."/>
            <person name="Konno N."/>
        </authorList>
    </citation>
    <scope>NUCLEOTIDE SEQUENCE [LARGE SCALE GENOMIC DNA]</scope>
    <source>
        <strain evidence="7 8">NBRC 111202</strain>
    </source>
</reference>
<dbReference type="AlphaFoldDB" id="A0A1Q3ENQ0"/>
<keyword evidence="4" id="KW-0732">Signal</keyword>
<dbReference type="PANTHER" id="PTHR10996:SF257">
    <property type="entry name" value="GLYOXYLATE REDUCTASE 1"/>
    <property type="match status" value="1"/>
</dbReference>
<dbReference type="GO" id="GO:0016618">
    <property type="term" value="F:hydroxypyruvate reductase [NAD(P)H] activity"/>
    <property type="evidence" value="ECO:0007669"/>
    <property type="project" value="TreeGrafter"/>
</dbReference>
<dbReference type="Pfam" id="PF02826">
    <property type="entry name" value="2-Hacid_dh_C"/>
    <property type="match status" value="1"/>
</dbReference>
<dbReference type="InterPro" id="IPR036291">
    <property type="entry name" value="NAD(P)-bd_dom_sf"/>
</dbReference>
<dbReference type="SUPFAM" id="SSF52283">
    <property type="entry name" value="Formate/glycerate dehydrogenase catalytic domain-like"/>
    <property type="match status" value="1"/>
</dbReference>
<dbReference type="PROSITE" id="PS00670">
    <property type="entry name" value="D_2_HYDROXYACID_DH_2"/>
    <property type="match status" value="1"/>
</dbReference>
<dbReference type="STRING" id="5353.A0A1Q3ENQ0"/>
<feature type="domain" description="D-isomer specific 2-hydroxyacid dehydrogenase catalytic" evidence="5">
    <location>
        <begin position="202"/>
        <end position="490"/>
    </location>
</feature>
<protein>
    <submittedName>
        <fullName evidence="7">2-hydroxyacid dehydrogenase</fullName>
    </submittedName>
</protein>
<accession>A0A1Q3ENQ0</accession>
<evidence type="ECO:0000259" key="5">
    <source>
        <dbReference type="Pfam" id="PF00389"/>
    </source>
</evidence>
<feature type="domain" description="D-isomer specific 2-hydroxyacid dehydrogenase NAD-binding" evidence="6">
    <location>
        <begin position="255"/>
        <end position="428"/>
    </location>
</feature>
<evidence type="ECO:0000259" key="6">
    <source>
        <dbReference type="Pfam" id="PF02826"/>
    </source>
</evidence>
<evidence type="ECO:0000256" key="3">
    <source>
        <dbReference type="SAM" id="MobiDB-lite"/>
    </source>
</evidence>
<evidence type="ECO:0000313" key="8">
    <source>
        <dbReference type="Proteomes" id="UP000188533"/>
    </source>
</evidence>
<dbReference type="Pfam" id="PF00389">
    <property type="entry name" value="2-Hacid_dh"/>
    <property type="match status" value="1"/>
</dbReference>